<dbReference type="Proteomes" id="UP001160142">
    <property type="component" value="Unassembled WGS sequence"/>
</dbReference>
<keyword evidence="3" id="KW-1185">Reference proteome</keyword>
<name>A0ABT6KPP9_9MICO</name>
<comment type="caution">
    <text evidence="2">The sequence shown here is derived from an EMBL/GenBank/DDBJ whole genome shotgun (WGS) entry which is preliminary data.</text>
</comment>
<evidence type="ECO:0000313" key="2">
    <source>
        <dbReference type="EMBL" id="MDH6181834.1"/>
    </source>
</evidence>
<sequence>MIAVRSDRGSGSALVVALVAAVVVLTAAVLPLGRVLAARAQAAGAADAAALAAADAASGRHPGFPCELAAAVASANGVELDSCEVDGLIVTVATSGGILGFTVAARATAGPPDSP</sequence>
<organism evidence="2 3">
    <name type="scientific">Antiquaquibacter oligotrophicus</name>
    <dbReference type="NCBI Taxonomy" id="2880260"/>
    <lineage>
        <taxon>Bacteria</taxon>
        <taxon>Bacillati</taxon>
        <taxon>Actinomycetota</taxon>
        <taxon>Actinomycetes</taxon>
        <taxon>Micrococcales</taxon>
        <taxon>Microbacteriaceae</taxon>
        <taxon>Antiquaquibacter</taxon>
    </lineage>
</organism>
<feature type="domain" description="Putative Flp pilus-assembly TadG-like N-terminal" evidence="1">
    <location>
        <begin position="9"/>
        <end position="56"/>
    </location>
</feature>
<dbReference type="Pfam" id="PF13400">
    <property type="entry name" value="Tad"/>
    <property type="match status" value="1"/>
</dbReference>
<protein>
    <submittedName>
        <fullName evidence="2">Secretion/DNA translocation related TadE-like protein</fullName>
    </submittedName>
</protein>
<dbReference type="EMBL" id="JARXVQ010000001">
    <property type="protein sequence ID" value="MDH6181834.1"/>
    <property type="molecule type" value="Genomic_DNA"/>
</dbReference>
<reference evidence="2 3" key="1">
    <citation type="submission" date="2023-04" db="EMBL/GenBank/DDBJ databases">
        <title>Genome Encyclopedia of Bacteria and Archaea VI: Functional Genomics of Type Strains.</title>
        <authorList>
            <person name="Whitman W."/>
        </authorList>
    </citation>
    <scope>NUCLEOTIDE SEQUENCE [LARGE SCALE GENOMIC DNA]</scope>
    <source>
        <strain evidence="2 3">SG_E_30_P1</strain>
    </source>
</reference>
<dbReference type="InterPro" id="IPR028087">
    <property type="entry name" value="Tad_N"/>
</dbReference>
<dbReference type="InterPro" id="IPR021202">
    <property type="entry name" value="Rv3654c-like"/>
</dbReference>
<evidence type="ECO:0000259" key="1">
    <source>
        <dbReference type="Pfam" id="PF13400"/>
    </source>
</evidence>
<evidence type="ECO:0000313" key="3">
    <source>
        <dbReference type="Proteomes" id="UP001160142"/>
    </source>
</evidence>
<dbReference type="RefSeq" id="WP_322134134.1">
    <property type="nucleotide sequence ID" value="NZ_CP085036.1"/>
</dbReference>
<gene>
    <name evidence="2" type="ORF">M2152_002016</name>
</gene>
<proteinExistence type="predicted"/>
<dbReference type="NCBIfam" id="TIGR03816">
    <property type="entry name" value="tadE_like_DECH"/>
    <property type="match status" value="1"/>
</dbReference>
<accession>A0ABT6KPP9</accession>